<dbReference type="EMBL" id="QXGM01000001">
    <property type="protein sequence ID" value="RSX56003.1"/>
    <property type="molecule type" value="Genomic_DNA"/>
</dbReference>
<dbReference type="OrthoDB" id="9803027at2"/>
<evidence type="ECO:0000313" key="9">
    <source>
        <dbReference type="Proteomes" id="UP000287609"/>
    </source>
</evidence>
<accession>A0A430FSZ9</accession>
<comment type="caution">
    <text evidence="8">The sequence shown here is derived from an EMBL/GenBank/DDBJ whole genome shotgun (WGS) entry which is preliminary data.</text>
</comment>
<dbReference type="PANTHER" id="PTHR43668:SF2">
    <property type="entry name" value="ALLANTOINASE"/>
    <property type="match status" value="1"/>
</dbReference>
<evidence type="ECO:0000313" key="8">
    <source>
        <dbReference type="EMBL" id="RSX56003.1"/>
    </source>
</evidence>
<evidence type="ECO:0000256" key="2">
    <source>
        <dbReference type="ARBA" id="ARBA00002368"/>
    </source>
</evidence>
<dbReference type="RefSeq" id="WP_125963163.1">
    <property type="nucleotide sequence ID" value="NZ_QXGM01000001.1"/>
</dbReference>
<dbReference type="SUPFAM" id="SSF51338">
    <property type="entry name" value="Composite domain of metallo-dependent hydrolases"/>
    <property type="match status" value="1"/>
</dbReference>
<dbReference type="PROSITE" id="PS00482">
    <property type="entry name" value="DIHYDROOROTASE_1"/>
    <property type="match status" value="1"/>
</dbReference>
<keyword evidence="4" id="KW-0479">Metal-binding</keyword>
<dbReference type="GO" id="GO:0006221">
    <property type="term" value="P:pyrimidine nucleotide biosynthetic process"/>
    <property type="evidence" value="ECO:0007669"/>
    <property type="project" value="UniProtKB-KW"/>
</dbReference>
<dbReference type="InterPro" id="IPR011059">
    <property type="entry name" value="Metal-dep_hydrolase_composite"/>
</dbReference>
<dbReference type="InterPro" id="IPR004722">
    <property type="entry name" value="DHOase"/>
</dbReference>
<dbReference type="GO" id="GO:0004151">
    <property type="term" value="F:dihydroorotase activity"/>
    <property type="evidence" value="ECO:0007669"/>
    <property type="project" value="InterPro"/>
</dbReference>
<dbReference type="GO" id="GO:0046872">
    <property type="term" value="F:metal ion binding"/>
    <property type="evidence" value="ECO:0007669"/>
    <property type="project" value="UniProtKB-KW"/>
</dbReference>
<reference evidence="8 9" key="1">
    <citation type="submission" date="2018-09" db="EMBL/GenBank/DDBJ databases">
        <title>Characterization of the phylogenetic diversity of five novel species belonging to the genus Bifidobacterium.</title>
        <authorList>
            <person name="Lugli G.A."/>
            <person name="Duranti S."/>
            <person name="Milani C."/>
        </authorList>
    </citation>
    <scope>NUCLEOTIDE SEQUENCE [LARGE SCALE GENOMIC DNA]</scope>
    <source>
        <strain evidence="8 9">2036B</strain>
    </source>
</reference>
<dbReference type="GO" id="GO:0005737">
    <property type="term" value="C:cytoplasm"/>
    <property type="evidence" value="ECO:0007669"/>
    <property type="project" value="TreeGrafter"/>
</dbReference>
<dbReference type="InterPro" id="IPR050138">
    <property type="entry name" value="DHOase/Allantoinase_Hydrolase"/>
</dbReference>
<dbReference type="PANTHER" id="PTHR43668">
    <property type="entry name" value="ALLANTOINASE"/>
    <property type="match status" value="1"/>
</dbReference>
<dbReference type="AlphaFoldDB" id="A0A430FSZ9"/>
<dbReference type="PROSITE" id="PS00483">
    <property type="entry name" value="DIHYDROOROTASE_2"/>
    <property type="match status" value="1"/>
</dbReference>
<dbReference type="InterPro" id="IPR032466">
    <property type="entry name" value="Metal_Hydrolase"/>
</dbReference>
<proteinExistence type="inferred from homology"/>
<evidence type="ECO:0000256" key="6">
    <source>
        <dbReference type="ARBA" id="ARBA00022975"/>
    </source>
</evidence>
<keyword evidence="5 8" id="KW-0378">Hydrolase</keyword>
<comment type="function">
    <text evidence="2">Catalyzes the reversible cyclization of carbamoyl aspartate to dihydroorotate.</text>
</comment>
<dbReference type="Gene3D" id="3.20.20.140">
    <property type="entry name" value="Metal-dependent hydrolases"/>
    <property type="match status" value="1"/>
</dbReference>
<protein>
    <submittedName>
        <fullName evidence="8">Amidohydrolase family protein</fullName>
    </submittedName>
</protein>
<keyword evidence="9" id="KW-1185">Reference proteome</keyword>
<evidence type="ECO:0000256" key="5">
    <source>
        <dbReference type="ARBA" id="ARBA00022801"/>
    </source>
</evidence>
<comment type="similarity">
    <text evidence="3">Belongs to the metallo-dependent hydrolases superfamily. DHOase family. Class I DHOase subfamily.</text>
</comment>
<dbReference type="GO" id="GO:0004038">
    <property type="term" value="F:allantoinase activity"/>
    <property type="evidence" value="ECO:0007669"/>
    <property type="project" value="TreeGrafter"/>
</dbReference>
<dbReference type="GO" id="GO:0006145">
    <property type="term" value="P:purine nucleobase catabolic process"/>
    <property type="evidence" value="ECO:0007669"/>
    <property type="project" value="TreeGrafter"/>
</dbReference>
<keyword evidence="6" id="KW-0665">Pyrimidine biosynthesis</keyword>
<dbReference type="Gene3D" id="2.30.40.10">
    <property type="entry name" value="Urease, subunit C, domain 1"/>
    <property type="match status" value="1"/>
</dbReference>
<comment type="cofactor">
    <cofactor evidence="1">
        <name>Zn(2+)</name>
        <dbReference type="ChEBI" id="CHEBI:29105"/>
    </cofactor>
</comment>
<dbReference type="InterPro" id="IPR006680">
    <property type="entry name" value="Amidohydro-rel"/>
</dbReference>
<dbReference type="Proteomes" id="UP000287609">
    <property type="component" value="Unassembled WGS sequence"/>
</dbReference>
<dbReference type="InterPro" id="IPR002195">
    <property type="entry name" value="Dihydroorotase_CS"/>
</dbReference>
<name>A0A430FSZ9_9BIFI</name>
<evidence type="ECO:0000259" key="7">
    <source>
        <dbReference type="Pfam" id="PF01979"/>
    </source>
</evidence>
<organism evidence="8 9">
    <name type="scientific">Bifidobacterium dolichotidis</name>
    <dbReference type="NCBI Taxonomy" id="2306976"/>
    <lineage>
        <taxon>Bacteria</taxon>
        <taxon>Bacillati</taxon>
        <taxon>Actinomycetota</taxon>
        <taxon>Actinomycetes</taxon>
        <taxon>Bifidobacteriales</taxon>
        <taxon>Bifidobacteriaceae</taxon>
        <taxon>Bifidobacterium</taxon>
    </lineage>
</organism>
<evidence type="ECO:0000256" key="4">
    <source>
        <dbReference type="ARBA" id="ARBA00022723"/>
    </source>
</evidence>
<feature type="domain" description="Amidohydrolase-related" evidence="7">
    <location>
        <begin position="35"/>
        <end position="379"/>
    </location>
</feature>
<dbReference type="Pfam" id="PF01979">
    <property type="entry name" value="Amidohydro_1"/>
    <property type="match status" value="1"/>
</dbReference>
<gene>
    <name evidence="8" type="ORF">D2E26_0566</name>
</gene>
<dbReference type="SUPFAM" id="SSF51556">
    <property type="entry name" value="Metallo-dependent hydrolases"/>
    <property type="match status" value="1"/>
</dbReference>
<sequence>MALTLTNLTVWNTDEVIDLVLDSDDDHLIDCTGLMLSPGLADPHVHFRDPGQTYKEDMITGTLAAAAGGYTQVLIMPNTEPAMDGRPVLAGQLGASEVLDAGCANVIDYLQHYNSHHDVQLPVHYDLCASATIGRAGIESVHAEDIAPYLRAQAEHMDAEAKQHPVIALSDDGAAVPSRVLDVVCATVQQLGLFLIEHCEHHEEGVVNEGPVARRLGVLGIPEHTELDIVNRDIEQARRTGVHVHFQHISTAVALDAIRKAKAEGLPITCETAPHYIALCDESILDYGTMAKMNPPLRSVNDRQAVLGAIADGTIDMIATDHAPHTLKEKQSGFTQAPNGIIGLECAYAICHTKLVDTGIISEQRLIELMSINPNLLMGHQSTDIASLLNMHHTDQAAAQAAEEYAIYSTIDAAMHGAAQSDAHAPDAVSARRVLDITTIAQPTRIDLTIFDTTQPWTIDAQQFASKARNTPFDGWTVTGKPMATIVDGQLVWSRLQTSAITE</sequence>
<dbReference type="CDD" id="cd01317">
    <property type="entry name" value="DHOase_IIa"/>
    <property type="match status" value="1"/>
</dbReference>
<evidence type="ECO:0000256" key="1">
    <source>
        <dbReference type="ARBA" id="ARBA00001947"/>
    </source>
</evidence>
<evidence type="ECO:0000256" key="3">
    <source>
        <dbReference type="ARBA" id="ARBA00010286"/>
    </source>
</evidence>